<keyword evidence="7" id="KW-0175">Coiled coil</keyword>
<protein>
    <recommendedName>
        <fullName evidence="2">histidine kinase</fullName>
        <ecNumber evidence="2">2.7.13.3</ecNumber>
    </recommendedName>
</protein>
<keyword evidence="8" id="KW-0812">Transmembrane</keyword>
<keyword evidence="8" id="KW-0472">Membrane</keyword>
<dbReference type="Gene3D" id="1.10.287.130">
    <property type="match status" value="1"/>
</dbReference>
<keyword evidence="3" id="KW-0597">Phosphoprotein</keyword>
<keyword evidence="4" id="KW-0808">Transferase</keyword>
<dbReference type="PANTHER" id="PTHR43711:SF26">
    <property type="entry name" value="SENSOR HISTIDINE KINASE RCSC"/>
    <property type="match status" value="1"/>
</dbReference>
<dbReference type="STRING" id="1121022.GCA_000376105_03215"/>
<dbReference type="Pfam" id="PF13188">
    <property type="entry name" value="PAS_8"/>
    <property type="match status" value="1"/>
</dbReference>
<dbReference type="InterPro" id="IPR036890">
    <property type="entry name" value="HATPase_C_sf"/>
</dbReference>
<dbReference type="eggNOG" id="COG2205">
    <property type="taxonomic scope" value="Bacteria"/>
</dbReference>
<organism evidence="10 11">
    <name type="scientific">Asticcacaulis benevestitus DSM 16100 = ATCC BAA-896</name>
    <dbReference type="NCBI Taxonomy" id="1121022"/>
    <lineage>
        <taxon>Bacteria</taxon>
        <taxon>Pseudomonadati</taxon>
        <taxon>Pseudomonadota</taxon>
        <taxon>Alphaproteobacteria</taxon>
        <taxon>Caulobacterales</taxon>
        <taxon>Caulobacteraceae</taxon>
        <taxon>Asticcacaulis</taxon>
    </lineage>
</organism>
<dbReference type="SMART" id="SM00388">
    <property type="entry name" value="HisKA"/>
    <property type="match status" value="1"/>
</dbReference>
<dbReference type="Pfam" id="PF00512">
    <property type="entry name" value="HisKA"/>
    <property type="match status" value="1"/>
</dbReference>
<dbReference type="AlphaFoldDB" id="V4PPQ9"/>
<dbReference type="InterPro" id="IPR000014">
    <property type="entry name" value="PAS"/>
</dbReference>
<dbReference type="RefSeq" id="WP_018082886.1">
    <property type="nucleotide sequence ID" value="NZ_AQWM01000020.1"/>
</dbReference>
<dbReference type="InterPro" id="IPR003661">
    <property type="entry name" value="HisK_dim/P_dom"/>
</dbReference>
<dbReference type="SUPFAM" id="SSF55874">
    <property type="entry name" value="ATPase domain of HSP90 chaperone/DNA topoisomerase II/histidine kinase"/>
    <property type="match status" value="1"/>
</dbReference>
<dbReference type="SMART" id="SM00387">
    <property type="entry name" value="HATPase_c"/>
    <property type="match status" value="1"/>
</dbReference>
<accession>V4PPQ9</accession>
<keyword evidence="6" id="KW-0902">Two-component regulatory system</keyword>
<dbReference type="GO" id="GO:0000155">
    <property type="term" value="F:phosphorelay sensor kinase activity"/>
    <property type="evidence" value="ECO:0007669"/>
    <property type="project" value="InterPro"/>
</dbReference>
<sequence>MAIASIAYTAAAGGLALALSTTWLALRNRMRFSKASDTLKADLTVKESMLRELDAATTAFDEAFLAVEGDTVRLVWGEDTLRLCAEALGLKLNSSADIAPQVVQALGETSAEAGLGLKELISEGKWCRFEVFAETPPNKIAGISATTPAGMTLIIEGKSSGATAWIRLAIAGAKASLSSGPFAQMAEHLPAPCWICARDGRIVWVNAAWLKAAEASSLDEAIKNNLSLDRNADALVMEALEQKTRREGFRWLTVGGQRRAFQVIAEPLNDAYACAYAVDVTEAEESREALKRHAKAHDETLDTLEDAVAIFGPEKQLMFRNRAFEKLWDLEAAWLDERPTHGEWLDRLRQKRRSPETGDYSAFKTRELEFYGLTHTADDEMWSLPDGRSLRVVRQPHPLGGLLILFSDKTGELKLKAQFNALIQVQKSTLDQLNDAVSVYGSDGRMRLRNLAFDKFWALQPEDITTVMDFADLAELCLPLVHDRGFWAELKARVTDTDPLARAPQIGEIKISDGRLAQWRTQPLPDGATLVAFSDITATRQLEKAIEARDEALNESVRLKRDFVANVSYELRTPLTTIVGYAELLQAQVPSADANPKQKAFLDSIQSAAQELARSIDDVLDMAQIDAGEMSISRADVRLLDIVAEVGLRLTDVFKARGVKFDYTGVVETGMVRVDAKRLGQCLEHLLGNAIRNATSGGAVMLNAKKDGDNLVLEVAYTGRGIPYHVQAHIFDRYIGRERGGPGLGLALVKALVELHEGWITLESEPNEGASFKIHLPGQADAGKSEPIAAETQTDAKALNVIDRSDDTVSSVA</sequence>
<evidence type="ECO:0000256" key="4">
    <source>
        <dbReference type="ARBA" id="ARBA00022679"/>
    </source>
</evidence>
<dbReference type="SUPFAM" id="SSF55785">
    <property type="entry name" value="PYP-like sensor domain (PAS domain)"/>
    <property type="match status" value="2"/>
</dbReference>
<comment type="catalytic activity">
    <reaction evidence="1">
        <text>ATP + protein L-histidine = ADP + protein N-phospho-L-histidine.</text>
        <dbReference type="EC" id="2.7.13.3"/>
    </reaction>
</comment>
<dbReference type="InterPro" id="IPR036097">
    <property type="entry name" value="HisK_dim/P_sf"/>
</dbReference>
<dbReference type="CDD" id="cd00075">
    <property type="entry name" value="HATPase"/>
    <property type="match status" value="1"/>
</dbReference>
<keyword evidence="8" id="KW-1133">Transmembrane helix</keyword>
<dbReference type="EC" id="2.7.13.3" evidence="2"/>
<dbReference type="InterPro" id="IPR005467">
    <property type="entry name" value="His_kinase_dom"/>
</dbReference>
<evidence type="ECO:0000313" key="10">
    <source>
        <dbReference type="EMBL" id="ESQ90256.1"/>
    </source>
</evidence>
<name>V4PPQ9_9CAUL</name>
<dbReference type="InterPro" id="IPR004358">
    <property type="entry name" value="Sig_transdc_His_kin-like_C"/>
</dbReference>
<evidence type="ECO:0000256" key="5">
    <source>
        <dbReference type="ARBA" id="ARBA00022777"/>
    </source>
</evidence>
<dbReference type="PRINTS" id="PR00344">
    <property type="entry name" value="BCTRLSENSOR"/>
</dbReference>
<evidence type="ECO:0000256" key="8">
    <source>
        <dbReference type="SAM" id="Phobius"/>
    </source>
</evidence>
<dbReference type="InterPro" id="IPR035965">
    <property type="entry name" value="PAS-like_dom_sf"/>
</dbReference>
<dbReference type="CDD" id="cd00082">
    <property type="entry name" value="HisKA"/>
    <property type="match status" value="1"/>
</dbReference>
<dbReference type="Gene3D" id="3.30.450.20">
    <property type="entry name" value="PAS domain"/>
    <property type="match status" value="1"/>
</dbReference>
<evidence type="ECO:0000256" key="1">
    <source>
        <dbReference type="ARBA" id="ARBA00000085"/>
    </source>
</evidence>
<evidence type="ECO:0000313" key="11">
    <source>
        <dbReference type="Proteomes" id="UP000017837"/>
    </source>
</evidence>
<feature type="transmembrane region" description="Helical" evidence="8">
    <location>
        <begin position="6"/>
        <end position="26"/>
    </location>
</feature>
<feature type="domain" description="Histidine kinase" evidence="9">
    <location>
        <begin position="566"/>
        <end position="780"/>
    </location>
</feature>
<gene>
    <name evidence="10" type="ORF">ABENE_12825</name>
</gene>
<evidence type="ECO:0000259" key="9">
    <source>
        <dbReference type="PROSITE" id="PS50109"/>
    </source>
</evidence>
<dbReference type="EMBL" id="AWGB01000025">
    <property type="protein sequence ID" value="ESQ90256.1"/>
    <property type="molecule type" value="Genomic_DNA"/>
</dbReference>
<dbReference type="Pfam" id="PF12860">
    <property type="entry name" value="PAS_7"/>
    <property type="match status" value="1"/>
</dbReference>
<dbReference type="InterPro" id="IPR003594">
    <property type="entry name" value="HATPase_dom"/>
</dbReference>
<feature type="coiled-coil region" evidence="7">
    <location>
        <begin position="280"/>
        <end position="307"/>
    </location>
</feature>
<evidence type="ECO:0000256" key="2">
    <source>
        <dbReference type="ARBA" id="ARBA00012438"/>
    </source>
</evidence>
<dbReference type="PANTHER" id="PTHR43711">
    <property type="entry name" value="TWO-COMPONENT HISTIDINE KINASE"/>
    <property type="match status" value="1"/>
</dbReference>
<dbReference type="InterPro" id="IPR050736">
    <property type="entry name" value="Sensor_HK_Regulatory"/>
</dbReference>
<keyword evidence="5 10" id="KW-0418">Kinase</keyword>
<evidence type="ECO:0000256" key="6">
    <source>
        <dbReference type="ARBA" id="ARBA00023012"/>
    </source>
</evidence>
<dbReference type="Proteomes" id="UP000017837">
    <property type="component" value="Unassembled WGS sequence"/>
</dbReference>
<comment type="caution">
    <text evidence="10">The sequence shown here is derived from an EMBL/GenBank/DDBJ whole genome shotgun (WGS) entry which is preliminary data.</text>
</comment>
<dbReference type="SUPFAM" id="SSF47384">
    <property type="entry name" value="Homodimeric domain of signal transducing histidine kinase"/>
    <property type="match status" value="1"/>
</dbReference>
<keyword evidence="11" id="KW-1185">Reference proteome</keyword>
<evidence type="ECO:0000256" key="3">
    <source>
        <dbReference type="ARBA" id="ARBA00022553"/>
    </source>
</evidence>
<dbReference type="OrthoDB" id="9774458at2"/>
<dbReference type="Pfam" id="PF02518">
    <property type="entry name" value="HATPase_c"/>
    <property type="match status" value="1"/>
</dbReference>
<evidence type="ECO:0000256" key="7">
    <source>
        <dbReference type="SAM" id="Coils"/>
    </source>
</evidence>
<dbReference type="PATRIC" id="fig|1121022.4.peg.2604"/>
<reference evidence="10 11" key="1">
    <citation type="journal article" date="2014" name="Nature">
        <title>Sequential evolution of bacterial morphology by co-option of a developmental regulator.</title>
        <authorList>
            <person name="Jiang C."/>
            <person name="Brown P.J."/>
            <person name="Ducret A."/>
            <person name="Brun Y.V."/>
        </authorList>
    </citation>
    <scope>NUCLEOTIDE SEQUENCE [LARGE SCALE GENOMIC DNA]</scope>
    <source>
        <strain evidence="10 11">DSM 16100</strain>
    </source>
</reference>
<dbReference type="Gene3D" id="3.30.565.10">
    <property type="entry name" value="Histidine kinase-like ATPase, C-terminal domain"/>
    <property type="match status" value="1"/>
</dbReference>
<proteinExistence type="predicted"/>
<dbReference type="PROSITE" id="PS50109">
    <property type="entry name" value="HIS_KIN"/>
    <property type="match status" value="1"/>
</dbReference>